<keyword evidence="1" id="KW-1133">Transmembrane helix</keyword>
<dbReference type="Proteomes" id="UP000078576">
    <property type="component" value="Unassembled WGS sequence"/>
</dbReference>
<keyword evidence="1" id="KW-0472">Membrane</keyword>
<proteinExistence type="predicted"/>
<feature type="transmembrane region" description="Helical" evidence="1">
    <location>
        <begin position="83"/>
        <end position="101"/>
    </location>
</feature>
<evidence type="ECO:0008006" key="4">
    <source>
        <dbReference type="Google" id="ProtNLM"/>
    </source>
</evidence>
<feature type="transmembrane region" description="Helical" evidence="1">
    <location>
        <begin position="44"/>
        <end position="62"/>
    </location>
</feature>
<feature type="transmembrane region" description="Helical" evidence="1">
    <location>
        <begin position="12"/>
        <end position="32"/>
    </location>
</feature>
<evidence type="ECO:0000313" key="2">
    <source>
        <dbReference type="EMBL" id="KUI61313.1"/>
    </source>
</evidence>
<dbReference type="OrthoDB" id="3436860at2759"/>
<protein>
    <recommendedName>
        <fullName evidence="4">MARVEL domain-containing protein</fullName>
    </recommendedName>
</protein>
<evidence type="ECO:0000313" key="3">
    <source>
        <dbReference type="Proteomes" id="UP000078576"/>
    </source>
</evidence>
<feature type="transmembrane region" description="Helical" evidence="1">
    <location>
        <begin position="113"/>
        <end position="137"/>
    </location>
</feature>
<sequence>MSALLDTRFKLPIHLVELVLIVAVIAITGARLTLPGLVRGRANTIALGFSAKSIVFISYQLLTEHVKSFRRWKSYKANTIINGLEIVFWGAVVFLLIQANIKVCIGTSCTLSWVIVAIAICLSLLSSYAFLISFVAWRKFRQGPVSEVQFTEMESRGSRSYSK</sequence>
<name>A0A194VBQ9_CYTMA</name>
<dbReference type="EMBL" id="KN714773">
    <property type="protein sequence ID" value="KUI61313.1"/>
    <property type="molecule type" value="Genomic_DNA"/>
</dbReference>
<evidence type="ECO:0000256" key="1">
    <source>
        <dbReference type="SAM" id="Phobius"/>
    </source>
</evidence>
<dbReference type="AlphaFoldDB" id="A0A194VBQ9"/>
<dbReference type="STRING" id="694573.A0A194VBQ9"/>
<accession>A0A194VBQ9</accession>
<gene>
    <name evidence="2" type="ORF">VP1G_08512</name>
</gene>
<keyword evidence="3" id="KW-1185">Reference proteome</keyword>
<keyword evidence="1" id="KW-0812">Transmembrane</keyword>
<organism evidence="2 3">
    <name type="scientific">Cytospora mali</name>
    <name type="common">Apple Valsa canker fungus</name>
    <name type="synonym">Valsa mali</name>
    <dbReference type="NCBI Taxonomy" id="578113"/>
    <lineage>
        <taxon>Eukaryota</taxon>
        <taxon>Fungi</taxon>
        <taxon>Dikarya</taxon>
        <taxon>Ascomycota</taxon>
        <taxon>Pezizomycotina</taxon>
        <taxon>Sordariomycetes</taxon>
        <taxon>Sordariomycetidae</taxon>
        <taxon>Diaporthales</taxon>
        <taxon>Cytosporaceae</taxon>
        <taxon>Cytospora</taxon>
    </lineage>
</organism>
<reference evidence="3" key="1">
    <citation type="submission" date="2014-12" db="EMBL/GenBank/DDBJ databases">
        <title>Genome Sequence of Valsa Canker Pathogens Uncovers a Specific Adaption of Colonization on Woody Bark.</title>
        <authorList>
            <person name="Yin Z."/>
            <person name="Liu H."/>
            <person name="Gao X."/>
            <person name="Li Z."/>
            <person name="Song N."/>
            <person name="Ke X."/>
            <person name="Dai Q."/>
            <person name="Wu Y."/>
            <person name="Sun Y."/>
            <person name="Xu J.-R."/>
            <person name="Kang Z.K."/>
            <person name="Wang L."/>
            <person name="Huang L."/>
        </authorList>
    </citation>
    <scope>NUCLEOTIDE SEQUENCE [LARGE SCALE GENOMIC DNA]</scope>
    <source>
        <strain evidence="3">SXYL134</strain>
    </source>
</reference>